<keyword evidence="2" id="KW-0812">Transmembrane</keyword>
<protein>
    <submittedName>
        <fullName evidence="3">Uncharacterized protein</fullName>
    </submittedName>
</protein>
<dbReference type="RefSeq" id="WP_342809835.1">
    <property type="nucleotide sequence ID" value="NZ_JAOPJZ010000017.1"/>
</dbReference>
<name>A0AAP3E8S0_9EURY</name>
<evidence type="ECO:0000256" key="2">
    <source>
        <dbReference type="SAM" id="Phobius"/>
    </source>
</evidence>
<keyword evidence="2" id="KW-0472">Membrane</keyword>
<dbReference type="AlphaFoldDB" id="A0AAP3E8S0"/>
<dbReference type="Proteomes" id="UP001321047">
    <property type="component" value="Unassembled WGS sequence"/>
</dbReference>
<evidence type="ECO:0000313" key="4">
    <source>
        <dbReference type="Proteomes" id="UP001321047"/>
    </source>
</evidence>
<accession>A0AAP3E8S0</accession>
<feature type="transmembrane region" description="Helical" evidence="2">
    <location>
        <begin position="34"/>
        <end position="53"/>
    </location>
</feature>
<dbReference type="EMBL" id="JAOPJZ010000017">
    <property type="protein sequence ID" value="MCU4753519.1"/>
    <property type="molecule type" value="Genomic_DNA"/>
</dbReference>
<gene>
    <name evidence="3" type="ORF">OB919_16260</name>
</gene>
<sequence length="76" mass="8234">MRSSPSILHRVIRHPNVILASVKNHGSRVVTRPIRTISAIVITYAMVVLLVALSRDPRSDAGVPPGRSVAEGNALW</sequence>
<organism evidence="3 4">
    <name type="scientific">Natronosalvus hydrolyticus</name>
    <dbReference type="NCBI Taxonomy" id="2979988"/>
    <lineage>
        <taxon>Archaea</taxon>
        <taxon>Methanobacteriati</taxon>
        <taxon>Methanobacteriota</taxon>
        <taxon>Stenosarchaea group</taxon>
        <taxon>Halobacteria</taxon>
        <taxon>Halobacteriales</taxon>
        <taxon>Natrialbaceae</taxon>
        <taxon>Natronosalvus</taxon>
    </lineage>
</organism>
<proteinExistence type="predicted"/>
<evidence type="ECO:0000256" key="1">
    <source>
        <dbReference type="SAM" id="MobiDB-lite"/>
    </source>
</evidence>
<keyword evidence="4" id="KW-1185">Reference proteome</keyword>
<evidence type="ECO:0000313" key="3">
    <source>
        <dbReference type="EMBL" id="MCU4753519.1"/>
    </source>
</evidence>
<feature type="region of interest" description="Disordered" evidence="1">
    <location>
        <begin position="57"/>
        <end position="76"/>
    </location>
</feature>
<comment type="caution">
    <text evidence="3">The sequence shown here is derived from an EMBL/GenBank/DDBJ whole genome shotgun (WGS) entry which is preliminary data.</text>
</comment>
<keyword evidence="2" id="KW-1133">Transmembrane helix</keyword>
<reference evidence="3 4" key="1">
    <citation type="submission" date="2022-09" db="EMBL/GenBank/DDBJ databases">
        <title>Enrichment on poylsaccharides allowed isolation of novel metabolic and taxonomic groups of Haloarchaea.</title>
        <authorList>
            <person name="Sorokin D.Y."/>
            <person name="Elcheninov A.G."/>
            <person name="Khizhniak T.V."/>
            <person name="Kolganova T.V."/>
            <person name="Kublanov I.V."/>
        </authorList>
    </citation>
    <scope>NUCLEOTIDE SEQUENCE [LARGE SCALE GENOMIC DNA]</scope>
    <source>
        <strain evidence="3 4">AArc-curdl1</strain>
    </source>
</reference>